<dbReference type="PANTHER" id="PTHR22722">
    <property type="entry name" value="LOW-DENSITY LIPOPROTEIN RECEPTOR-RELATED PROTEIN 2-RELATED"/>
    <property type="match status" value="1"/>
</dbReference>
<keyword evidence="9 13" id="KW-1015">Disulfide bond</keyword>
<dbReference type="SMART" id="SM00179">
    <property type="entry name" value="EGF_CA"/>
    <property type="match status" value="2"/>
</dbReference>
<organism evidence="15 16">
    <name type="scientific">Paramuricea clavata</name>
    <name type="common">Red gorgonian</name>
    <name type="synonym">Violescent sea-whip</name>
    <dbReference type="NCBI Taxonomy" id="317549"/>
    <lineage>
        <taxon>Eukaryota</taxon>
        <taxon>Metazoa</taxon>
        <taxon>Cnidaria</taxon>
        <taxon>Anthozoa</taxon>
        <taxon>Octocorallia</taxon>
        <taxon>Malacalcyonacea</taxon>
        <taxon>Plexauridae</taxon>
        <taxon>Paramuricea</taxon>
    </lineage>
</organism>
<comment type="caution">
    <text evidence="15">The sequence shown here is derived from an EMBL/GenBank/DDBJ whole genome shotgun (WGS) entry which is preliminary data.</text>
</comment>
<evidence type="ECO:0000313" key="15">
    <source>
        <dbReference type="EMBL" id="CAB4017147.1"/>
    </source>
</evidence>
<dbReference type="GO" id="GO:0043235">
    <property type="term" value="C:receptor complex"/>
    <property type="evidence" value="ECO:0007669"/>
    <property type="project" value="TreeGrafter"/>
</dbReference>
<feature type="repeat" description="LDL-receptor class B" evidence="14">
    <location>
        <begin position="454"/>
        <end position="495"/>
    </location>
</feature>
<dbReference type="AlphaFoldDB" id="A0A7D9EVG9"/>
<dbReference type="Pfam" id="PF00057">
    <property type="entry name" value="Ldl_recept_a"/>
    <property type="match status" value="9"/>
</dbReference>
<feature type="non-terminal residue" evidence="15">
    <location>
        <position position="1101"/>
    </location>
</feature>
<dbReference type="InterPro" id="IPR001881">
    <property type="entry name" value="EGF-like_Ca-bd_dom"/>
</dbReference>
<keyword evidence="5" id="KW-0732">Signal</keyword>
<dbReference type="OrthoDB" id="10066840at2759"/>
<feature type="disulfide bond" evidence="13">
    <location>
        <begin position="1049"/>
        <end position="1064"/>
    </location>
</feature>
<dbReference type="InterPro" id="IPR018097">
    <property type="entry name" value="EGF_Ca-bd_CS"/>
</dbReference>
<dbReference type="GO" id="GO:0005509">
    <property type="term" value="F:calcium ion binding"/>
    <property type="evidence" value="ECO:0007669"/>
    <property type="project" value="InterPro"/>
</dbReference>
<evidence type="ECO:0000256" key="12">
    <source>
        <dbReference type="PROSITE-ProRule" id="PRU00076"/>
    </source>
</evidence>
<evidence type="ECO:0000256" key="13">
    <source>
        <dbReference type="PROSITE-ProRule" id="PRU00124"/>
    </source>
</evidence>
<accession>A0A7D9EVG9</accession>
<dbReference type="InterPro" id="IPR009030">
    <property type="entry name" value="Growth_fac_rcpt_cys_sf"/>
</dbReference>
<dbReference type="InterPro" id="IPR036055">
    <property type="entry name" value="LDL_receptor-like_sf"/>
</dbReference>
<evidence type="ECO:0000256" key="5">
    <source>
        <dbReference type="ARBA" id="ARBA00022729"/>
    </source>
</evidence>
<dbReference type="SMART" id="SM00192">
    <property type="entry name" value="LDLa"/>
    <property type="match status" value="9"/>
</dbReference>
<dbReference type="PROSITE" id="PS01186">
    <property type="entry name" value="EGF_2"/>
    <property type="match status" value="2"/>
</dbReference>
<keyword evidence="3" id="KW-0254">Endocytosis</keyword>
<dbReference type="InterPro" id="IPR011042">
    <property type="entry name" value="6-blade_b-propeller_TolB-like"/>
</dbReference>
<dbReference type="PROSITE" id="PS50068">
    <property type="entry name" value="LDLRA_2"/>
    <property type="match status" value="9"/>
</dbReference>
<gene>
    <name evidence="15" type="ORF">PACLA_8A023928</name>
</gene>
<dbReference type="PROSITE" id="PS50026">
    <property type="entry name" value="EGF_3"/>
    <property type="match status" value="1"/>
</dbReference>
<keyword evidence="11" id="KW-0325">Glycoprotein</keyword>
<dbReference type="PROSITE" id="PS51120">
    <property type="entry name" value="LDLRB"/>
    <property type="match status" value="6"/>
</dbReference>
<evidence type="ECO:0000256" key="2">
    <source>
        <dbReference type="ARBA" id="ARBA00022536"/>
    </source>
</evidence>
<feature type="disulfide bond" evidence="13">
    <location>
        <begin position="96"/>
        <end position="111"/>
    </location>
</feature>
<dbReference type="PROSITE" id="PS01187">
    <property type="entry name" value="EGF_CA"/>
    <property type="match status" value="1"/>
</dbReference>
<evidence type="ECO:0000256" key="8">
    <source>
        <dbReference type="ARBA" id="ARBA00023136"/>
    </source>
</evidence>
<feature type="disulfide bond" evidence="13">
    <location>
        <begin position="77"/>
        <end position="89"/>
    </location>
</feature>
<dbReference type="InterPro" id="IPR000152">
    <property type="entry name" value="EGF-type_Asp/Asn_hydroxyl_site"/>
</dbReference>
<dbReference type="InterPro" id="IPR049883">
    <property type="entry name" value="NOTCH1_EGF-like"/>
</dbReference>
<proteinExistence type="predicted"/>
<dbReference type="PROSITE" id="PS01209">
    <property type="entry name" value="LDLRA_1"/>
    <property type="match status" value="5"/>
</dbReference>
<protein>
    <submittedName>
        <fullName evidence="15">Low-density lipo receptor-related 2 isoform X1</fullName>
    </submittedName>
</protein>
<feature type="repeat" description="LDL-receptor class B" evidence="14">
    <location>
        <begin position="803"/>
        <end position="847"/>
    </location>
</feature>
<comment type="caution">
    <text evidence="12">Lacks conserved residue(s) required for the propagation of feature annotation.</text>
</comment>
<feature type="repeat" description="LDL-receptor class B" evidence="14">
    <location>
        <begin position="848"/>
        <end position="889"/>
    </location>
</feature>
<dbReference type="SUPFAM" id="SSF57184">
    <property type="entry name" value="Growth factor receptor domain"/>
    <property type="match status" value="1"/>
</dbReference>
<dbReference type="Proteomes" id="UP001152795">
    <property type="component" value="Unassembled WGS sequence"/>
</dbReference>
<dbReference type="FunFam" id="2.10.25.10:FF:000119">
    <property type="entry name" value="vitamin K-dependent protein S"/>
    <property type="match status" value="1"/>
</dbReference>
<dbReference type="GO" id="GO:0016324">
    <property type="term" value="C:apical plasma membrane"/>
    <property type="evidence" value="ECO:0007669"/>
    <property type="project" value="TreeGrafter"/>
</dbReference>
<keyword evidence="4" id="KW-0812">Transmembrane</keyword>
<feature type="repeat" description="LDL-receptor class B" evidence="14">
    <location>
        <begin position="496"/>
        <end position="540"/>
    </location>
</feature>
<feature type="disulfide bond" evidence="13">
    <location>
        <begin position="138"/>
        <end position="153"/>
    </location>
</feature>
<evidence type="ECO:0000256" key="10">
    <source>
        <dbReference type="ARBA" id="ARBA00023170"/>
    </source>
</evidence>
<dbReference type="SMART" id="SM00181">
    <property type="entry name" value="EGF"/>
    <property type="match status" value="5"/>
</dbReference>
<keyword evidence="8" id="KW-0472">Membrane</keyword>
<dbReference type="InterPro" id="IPR023415">
    <property type="entry name" value="LDLR_class-A_CS"/>
</dbReference>
<evidence type="ECO:0000256" key="1">
    <source>
        <dbReference type="ARBA" id="ARBA00004167"/>
    </source>
</evidence>
<evidence type="ECO:0000256" key="4">
    <source>
        <dbReference type="ARBA" id="ARBA00022692"/>
    </source>
</evidence>
<feature type="disulfide bond" evidence="13">
    <location>
        <begin position="1086"/>
        <end position="1101"/>
    </location>
</feature>
<keyword evidence="10 15" id="KW-0675">Receptor</keyword>
<dbReference type="SUPFAM" id="SSF57424">
    <property type="entry name" value="LDL receptor-like module"/>
    <property type="match status" value="9"/>
</dbReference>
<feature type="disulfide bond" evidence="13">
    <location>
        <begin position="42"/>
        <end position="60"/>
    </location>
</feature>
<dbReference type="InterPro" id="IPR000033">
    <property type="entry name" value="LDLR_classB_rpt"/>
</dbReference>
<comment type="subcellular location">
    <subcellularLocation>
        <location evidence="1">Membrane</location>
        <topology evidence="1">Single-pass membrane protein</topology>
    </subcellularLocation>
</comment>
<keyword evidence="16" id="KW-1185">Reference proteome</keyword>
<dbReference type="InterPro" id="IPR051221">
    <property type="entry name" value="LDLR-related"/>
</dbReference>
<evidence type="ECO:0000256" key="14">
    <source>
        <dbReference type="PROSITE-ProRule" id="PRU00461"/>
    </source>
</evidence>
<dbReference type="PANTHER" id="PTHR22722:SF14">
    <property type="entry name" value="MEGALIN, ISOFORM A"/>
    <property type="match status" value="1"/>
</dbReference>
<dbReference type="GO" id="GO:0006898">
    <property type="term" value="P:receptor-mediated endocytosis"/>
    <property type="evidence" value="ECO:0007669"/>
    <property type="project" value="TreeGrafter"/>
</dbReference>
<dbReference type="CDD" id="cd00112">
    <property type="entry name" value="LDLa"/>
    <property type="match status" value="7"/>
</dbReference>
<dbReference type="Gene3D" id="2.120.10.30">
    <property type="entry name" value="TolB, C-terminal domain"/>
    <property type="match status" value="2"/>
</dbReference>
<evidence type="ECO:0000256" key="9">
    <source>
        <dbReference type="ARBA" id="ARBA00023157"/>
    </source>
</evidence>
<dbReference type="Gene3D" id="4.10.400.10">
    <property type="entry name" value="Low-density Lipoprotein Receptor"/>
    <property type="match status" value="9"/>
</dbReference>
<name>A0A7D9EVG9_PARCT</name>
<dbReference type="GO" id="GO:0042562">
    <property type="term" value="F:hormone binding"/>
    <property type="evidence" value="ECO:0007669"/>
    <property type="project" value="TreeGrafter"/>
</dbReference>
<feature type="disulfide bond" evidence="13">
    <location>
        <begin position="1030"/>
        <end position="1042"/>
    </location>
</feature>
<keyword evidence="7" id="KW-1133">Transmembrane helix</keyword>
<dbReference type="FunFam" id="2.120.10.30:FF:000241">
    <property type="entry name" value="Low-density lipoprotein receptor-related protein 6"/>
    <property type="match status" value="2"/>
</dbReference>
<dbReference type="InterPro" id="IPR000742">
    <property type="entry name" value="EGF"/>
</dbReference>
<feature type="disulfide bond" evidence="13">
    <location>
        <begin position="989"/>
        <end position="1001"/>
    </location>
</feature>
<keyword evidence="2 12" id="KW-0245">EGF-like domain</keyword>
<dbReference type="SUPFAM" id="SSF63825">
    <property type="entry name" value="YWTD domain"/>
    <property type="match status" value="2"/>
</dbReference>
<evidence type="ECO:0000313" key="16">
    <source>
        <dbReference type="Proteomes" id="UP001152795"/>
    </source>
</evidence>
<feature type="disulfide bond" evidence="13">
    <location>
        <begin position="1037"/>
        <end position="1055"/>
    </location>
</feature>
<feature type="repeat" description="LDL-receptor class B" evidence="14">
    <location>
        <begin position="719"/>
        <end position="759"/>
    </location>
</feature>
<feature type="repeat" description="LDL-receptor class B" evidence="14">
    <location>
        <begin position="760"/>
        <end position="802"/>
    </location>
</feature>
<keyword evidence="6" id="KW-0677">Repeat</keyword>
<dbReference type="SMART" id="SM00135">
    <property type="entry name" value="LY"/>
    <property type="match status" value="10"/>
</dbReference>
<dbReference type="InterPro" id="IPR002172">
    <property type="entry name" value="LDrepeatLR_classA_rpt"/>
</dbReference>
<reference evidence="15" key="1">
    <citation type="submission" date="2020-04" db="EMBL/GenBank/DDBJ databases">
        <authorList>
            <person name="Alioto T."/>
            <person name="Alioto T."/>
            <person name="Gomez Garrido J."/>
        </authorList>
    </citation>
    <scope>NUCLEOTIDE SEQUENCE</scope>
    <source>
        <strain evidence="15">A484AB</strain>
    </source>
</reference>
<dbReference type="EMBL" id="CACRXK020009421">
    <property type="protein sequence ID" value="CAB4017147.1"/>
    <property type="molecule type" value="Genomic_DNA"/>
</dbReference>
<dbReference type="Pfam" id="PF00058">
    <property type="entry name" value="Ldl_recept_b"/>
    <property type="match status" value="3"/>
</dbReference>
<dbReference type="PRINTS" id="PR00261">
    <property type="entry name" value="LDLRECEPTOR"/>
</dbReference>
<sequence>MGTFLRSLVWCFVVLLLYFEEDRSGSEAYSWATCEDEDQFECSSGECIFKDWLCDGDEDCDDGSDEKADICAKEVQCSNLTRFSCGDRCIPIAWRCDRQEDCRDGRDEKSCDYNLACSEDEIACNTSTLRCIRKSWACDGEADCPNGYDERNCSVNCTAEKYSCDLGATCISKAFQCNGNRDCRDGSDELGCLTNATTTVCPVGQVHCEESRECIPTSYLCDEDRDCSDGSDESPRVCAQRLCANDEWQCLGSNQCIKITKVCDGAYDCQDESDERQHLSSSASCTRNECTNRSRCGEMNCRQTPAGVHCYCNPGYKQDGEKKRCVDVDECEDTVCAQFCKNTPGSFKCACYHGYQLVNHLYCKPVDSVEPTILVSQINKIMNSTVDGGQQNVLYGNLKRAVALDYHYQKKLVFFTDVHEKKIYRTTYGSKEVKPIVSVGLYMPDGIAVDWIGENIYFTESRGGRIDVVNLEGRYRHVLADNLGSPRGLAVDPSQRYLFYTDWGSKQPMIGRCSMDGLGCKVLINVNITWPNAITLDYVNQKVYWADASHDLIFVVDYSGDNRRVVAGGPGQDPIPHPFAITLYRSFLYVTDWRDQEVYKVDILNLGKVTKIIRNMRQPMDIQMYHPARQNYSQNFCKDYGCSHLGLLSSVATGGCTCACEIGTTLVGKTCKRLDEFVIVARKTQIRGYVFKNGTKRDAVVPVLGLRNAVAVDYDVAEQMLYFSDPNRLYRVRFDGADMQMLINESLGEVDGLAVDWEARNLYWTDGRYKTISVATLGGKYRRTLISDDFGRPRAIVVHPKIGMLFWSDWGNEPKIEKCQMDGKNRQNIIHGDDMGWPNGLTIDYSTSKLYWIDAQHDHMMKANFDGKGKSKVLDNLAHPFGLDVYNGFAYWSDWHDMAIYRAQLNETSSENKERLLSNVGGLMEIRTYRSGLVSNGSNPCSKARCTQLCLLKPSNEHTCSCKEGFSVDTDGRSCVEAKSTPSPTKPTCPPNSFQCNNSNCVHSIWLCDGDDDCLDNSDEINNECLSKTCSPSERKCNNNRCIPKAMFCDGDDDCGNNYDEQNCTCSRDHFKCENSGPCIPNGWKCDGDKDCLYGSDEVGC</sequence>
<dbReference type="Pfam" id="PF07645">
    <property type="entry name" value="EGF_CA"/>
    <property type="match status" value="1"/>
</dbReference>
<feature type="disulfide bond" evidence="13">
    <location>
        <begin position="996"/>
        <end position="1014"/>
    </location>
</feature>
<evidence type="ECO:0000256" key="3">
    <source>
        <dbReference type="ARBA" id="ARBA00022583"/>
    </source>
</evidence>
<evidence type="ECO:0000256" key="7">
    <source>
        <dbReference type="ARBA" id="ARBA00022989"/>
    </source>
</evidence>
<evidence type="ECO:0000256" key="11">
    <source>
        <dbReference type="ARBA" id="ARBA00023180"/>
    </source>
</evidence>
<dbReference type="PROSITE" id="PS00010">
    <property type="entry name" value="ASX_HYDROXYL"/>
    <property type="match status" value="1"/>
</dbReference>
<dbReference type="FunFam" id="4.10.400.10:FF:000005">
    <property type="entry name" value="low-density lipoprotein receptor-related protein 1B"/>
    <property type="match status" value="1"/>
</dbReference>
<feature type="disulfide bond" evidence="13">
    <location>
        <begin position="177"/>
        <end position="192"/>
    </location>
</feature>
<evidence type="ECO:0000256" key="6">
    <source>
        <dbReference type="ARBA" id="ARBA00022737"/>
    </source>
</evidence>
<dbReference type="Gene3D" id="2.10.25.10">
    <property type="entry name" value="Laminin"/>
    <property type="match status" value="2"/>
</dbReference>